<evidence type="ECO:0000256" key="11">
    <source>
        <dbReference type="ARBA" id="ARBA00023012"/>
    </source>
</evidence>
<dbReference type="PROSITE" id="PS50109">
    <property type="entry name" value="HIS_KIN"/>
    <property type="match status" value="1"/>
</dbReference>
<dbReference type="GO" id="GO:0005886">
    <property type="term" value="C:plasma membrane"/>
    <property type="evidence" value="ECO:0007669"/>
    <property type="project" value="UniProtKB-SubCell"/>
</dbReference>
<keyword evidence="10" id="KW-0067">ATP-binding</keyword>
<reference evidence="15" key="1">
    <citation type="submission" date="2021-01" db="EMBL/GenBank/DDBJ databases">
        <title>Marivirga aurantiaca sp. nov., isolated from intertidal surface sediments.</title>
        <authorList>
            <person name="Zhang M."/>
        </authorList>
    </citation>
    <scope>NUCLEOTIDE SEQUENCE</scope>
    <source>
        <strain evidence="15">S37H4</strain>
    </source>
</reference>
<keyword evidence="5" id="KW-1003">Cell membrane</keyword>
<dbReference type="SUPFAM" id="SSF47384">
    <property type="entry name" value="Homodimeric domain of signal transducing histidine kinase"/>
    <property type="match status" value="1"/>
</dbReference>
<dbReference type="InterPro" id="IPR036890">
    <property type="entry name" value="HATPase_C_sf"/>
</dbReference>
<dbReference type="AlphaFoldDB" id="A0A934X0F0"/>
<evidence type="ECO:0000256" key="10">
    <source>
        <dbReference type="ARBA" id="ARBA00022840"/>
    </source>
</evidence>
<keyword evidence="16" id="KW-1185">Reference proteome</keyword>
<evidence type="ECO:0000256" key="6">
    <source>
        <dbReference type="ARBA" id="ARBA00022553"/>
    </source>
</evidence>
<dbReference type="EC" id="2.7.13.3" evidence="4"/>
<dbReference type="InterPro" id="IPR003594">
    <property type="entry name" value="HATPase_dom"/>
</dbReference>
<dbReference type="SMART" id="SM00387">
    <property type="entry name" value="HATPase_c"/>
    <property type="match status" value="1"/>
</dbReference>
<dbReference type="CDD" id="cd00075">
    <property type="entry name" value="HATPase"/>
    <property type="match status" value="1"/>
</dbReference>
<name>A0A934X0F0_9BACT</name>
<dbReference type="CDD" id="cd00082">
    <property type="entry name" value="HisKA"/>
    <property type="match status" value="1"/>
</dbReference>
<dbReference type="Pfam" id="PF02518">
    <property type="entry name" value="HATPase_c"/>
    <property type="match status" value="1"/>
</dbReference>
<comment type="catalytic activity">
    <reaction evidence="1">
        <text>ATP + protein L-histidine = ADP + protein N-phospho-L-histidine.</text>
        <dbReference type="EC" id="2.7.13.3"/>
    </reaction>
</comment>
<feature type="transmembrane region" description="Helical" evidence="13">
    <location>
        <begin position="7"/>
        <end position="25"/>
    </location>
</feature>
<gene>
    <name evidence="15" type="ORF">JKA74_16350</name>
</gene>
<dbReference type="SUPFAM" id="SSF55874">
    <property type="entry name" value="ATPase domain of HSP90 chaperone/DNA topoisomerase II/histidine kinase"/>
    <property type="match status" value="1"/>
</dbReference>
<organism evidence="15 16">
    <name type="scientific">Marivirga aurantiaca</name>
    <dbReference type="NCBI Taxonomy" id="2802615"/>
    <lineage>
        <taxon>Bacteria</taxon>
        <taxon>Pseudomonadati</taxon>
        <taxon>Bacteroidota</taxon>
        <taxon>Cytophagia</taxon>
        <taxon>Cytophagales</taxon>
        <taxon>Marivirgaceae</taxon>
        <taxon>Marivirga</taxon>
    </lineage>
</organism>
<dbReference type="SMART" id="SM00388">
    <property type="entry name" value="HisKA"/>
    <property type="match status" value="1"/>
</dbReference>
<sequence length="522" mass="59919">MNKQLRSILIILAIIIVPLFIYGYLQLLSLNEDEQMANVIYEKQMETVLFSLNQYADDMMTQWARELDNSGSDIFENASRLVLSNEPIQLLSINNLEAEVDSVFYGDYVDESLDARPFIEQWLFKNDTTLSRLTRYLNAGFQKIQAVENWESIKGLRDNQMGITFMQYDNDSTLYNVFILLEPEFWVEQVLGAKMQEIATDNFSVAVLYETENTDPRIIYSTGDFRLPKEYTQSSLWILPDIHLAIQTTGESYSALIRERSRNNLFFLIFTLLTVLVGIFIIIRNIRSALKMAQLKSDFVSNVSHEIRTPLALIRMYAETLMLGRIPSPEKQQHYYNVIFHESGRLTYLVNNILDFSRIESNKKTYQFEEIDLNALVVNFCKSYSYTFNEKNVSCQLNLAEGELPVLADSQSLEEAFSNIVENAIKYNDKTVQLEMETKSDGKKAFFSIKDNGIGIPKSEQAKIFDKFYRLESAMTQKTKGTGLGLSLVRHIMDSHKGEIKIQSTVGVGSTFILIFPLNQSA</sequence>
<evidence type="ECO:0000256" key="8">
    <source>
        <dbReference type="ARBA" id="ARBA00022741"/>
    </source>
</evidence>
<evidence type="ECO:0000313" key="15">
    <source>
        <dbReference type="EMBL" id="MBK6266618.1"/>
    </source>
</evidence>
<dbReference type="InterPro" id="IPR050736">
    <property type="entry name" value="Sensor_HK_Regulatory"/>
</dbReference>
<comment type="subcellular location">
    <subcellularLocation>
        <location evidence="2">Cell membrane</location>
    </subcellularLocation>
    <subcellularLocation>
        <location evidence="3">Membrane raft</location>
        <topology evidence="3">Multi-pass membrane protein</topology>
    </subcellularLocation>
</comment>
<evidence type="ECO:0000256" key="7">
    <source>
        <dbReference type="ARBA" id="ARBA00022679"/>
    </source>
</evidence>
<dbReference type="PANTHER" id="PTHR43711">
    <property type="entry name" value="TWO-COMPONENT HISTIDINE KINASE"/>
    <property type="match status" value="1"/>
</dbReference>
<keyword evidence="6" id="KW-0597">Phosphoprotein</keyword>
<dbReference type="GO" id="GO:0005524">
    <property type="term" value="F:ATP binding"/>
    <property type="evidence" value="ECO:0007669"/>
    <property type="project" value="UniProtKB-KW"/>
</dbReference>
<evidence type="ECO:0000256" key="12">
    <source>
        <dbReference type="ARBA" id="ARBA00023136"/>
    </source>
</evidence>
<dbReference type="Gene3D" id="1.10.287.130">
    <property type="match status" value="1"/>
</dbReference>
<dbReference type="GO" id="GO:0000155">
    <property type="term" value="F:phosphorelay sensor kinase activity"/>
    <property type="evidence" value="ECO:0007669"/>
    <property type="project" value="InterPro"/>
</dbReference>
<dbReference type="FunFam" id="1.10.287.130:FF:000001">
    <property type="entry name" value="Two-component sensor histidine kinase"/>
    <property type="match status" value="1"/>
</dbReference>
<keyword evidence="11" id="KW-0902">Two-component regulatory system</keyword>
<evidence type="ECO:0000313" key="16">
    <source>
        <dbReference type="Proteomes" id="UP000611723"/>
    </source>
</evidence>
<evidence type="ECO:0000259" key="14">
    <source>
        <dbReference type="PROSITE" id="PS50109"/>
    </source>
</evidence>
<keyword evidence="13" id="KW-1133">Transmembrane helix</keyword>
<dbReference type="Gene3D" id="3.30.565.10">
    <property type="entry name" value="Histidine kinase-like ATPase, C-terminal domain"/>
    <property type="match status" value="1"/>
</dbReference>
<dbReference type="InterPro" id="IPR005467">
    <property type="entry name" value="His_kinase_dom"/>
</dbReference>
<comment type="caution">
    <text evidence="15">The sequence shown here is derived from an EMBL/GenBank/DDBJ whole genome shotgun (WGS) entry which is preliminary data.</text>
</comment>
<feature type="transmembrane region" description="Helical" evidence="13">
    <location>
        <begin position="265"/>
        <end position="283"/>
    </location>
</feature>
<dbReference type="InterPro" id="IPR003661">
    <property type="entry name" value="HisK_dim/P_dom"/>
</dbReference>
<protein>
    <recommendedName>
        <fullName evidence="4">histidine kinase</fullName>
        <ecNumber evidence="4">2.7.13.3</ecNumber>
    </recommendedName>
</protein>
<evidence type="ECO:0000256" key="5">
    <source>
        <dbReference type="ARBA" id="ARBA00022475"/>
    </source>
</evidence>
<evidence type="ECO:0000256" key="4">
    <source>
        <dbReference type="ARBA" id="ARBA00012438"/>
    </source>
</evidence>
<evidence type="ECO:0000256" key="1">
    <source>
        <dbReference type="ARBA" id="ARBA00000085"/>
    </source>
</evidence>
<evidence type="ECO:0000256" key="13">
    <source>
        <dbReference type="SAM" id="Phobius"/>
    </source>
</evidence>
<evidence type="ECO:0000256" key="9">
    <source>
        <dbReference type="ARBA" id="ARBA00022777"/>
    </source>
</evidence>
<accession>A0A934X0F0</accession>
<evidence type="ECO:0000256" key="3">
    <source>
        <dbReference type="ARBA" id="ARBA00004314"/>
    </source>
</evidence>
<dbReference type="RefSeq" id="WP_201432302.1">
    <property type="nucleotide sequence ID" value="NZ_JAEQBW010000009.1"/>
</dbReference>
<dbReference type="EMBL" id="JAEQBW010000009">
    <property type="protein sequence ID" value="MBK6266618.1"/>
    <property type="molecule type" value="Genomic_DNA"/>
</dbReference>
<dbReference type="PRINTS" id="PR00344">
    <property type="entry name" value="BCTRLSENSOR"/>
</dbReference>
<proteinExistence type="predicted"/>
<dbReference type="InterPro" id="IPR004358">
    <property type="entry name" value="Sig_transdc_His_kin-like_C"/>
</dbReference>
<keyword evidence="9" id="KW-0418">Kinase</keyword>
<evidence type="ECO:0000256" key="2">
    <source>
        <dbReference type="ARBA" id="ARBA00004236"/>
    </source>
</evidence>
<keyword evidence="12 13" id="KW-0472">Membrane</keyword>
<dbReference type="GO" id="GO:0045121">
    <property type="term" value="C:membrane raft"/>
    <property type="evidence" value="ECO:0007669"/>
    <property type="project" value="UniProtKB-SubCell"/>
</dbReference>
<dbReference type="InterPro" id="IPR036097">
    <property type="entry name" value="HisK_dim/P_sf"/>
</dbReference>
<dbReference type="Pfam" id="PF00512">
    <property type="entry name" value="HisKA"/>
    <property type="match status" value="1"/>
</dbReference>
<keyword evidence="8" id="KW-0547">Nucleotide-binding</keyword>
<keyword evidence="7" id="KW-0808">Transferase</keyword>
<dbReference type="PANTHER" id="PTHR43711:SF31">
    <property type="entry name" value="HISTIDINE KINASE"/>
    <property type="match status" value="1"/>
</dbReference>
<feature type="domain" description="Histidine kinase" evidence="14">
    <location>
        <begin position="302"/>
        <end position="520"/>
    </location>
</feature>
<keyword evidence="13" id="KW-0812">Transmembrane</keyword>
<dbReference type="Proteomes" id="UP000611723">
    <property type="component" value="Unassembled WGS sequence"/>
</dbReference>
<dbReference type="FunFam" id="3.30.565.10:FF:000023">
    <property type="entry name" value="PAS domain-containing sensor histidine kinase"/>
    <property type="match status" value="1"/>
</dbReference>